<sequence>MESLLKAFAIGAMLVVPVVSFAQSQPSTMTRAEVRKELVQIQKAGYKPSMARNTQYPENLQAAQARVAAMNVQNAGAGR</sequence>
<proteinExistence type="predicted"/>
<dbReference type="EMBL" id="VZOL01000008">
    <property type="protein sequence ID" value="KAB0686109.1"/>
    <property type="molecule type" value="Genomic_DNA"/>
</dbReference>
<comment type="caution">
    <text evidence="1">The sequence shown here is derived from an EMBL/GenBank/DDBJ whole genome shotgun (WGS) entry which is preliminary data.</text>
</comment>
<organism evidence="1 2">
    <name type="scientific">Burkholderia territorii</name>
    <dbReference type="NCBI Taxonomy" id="1503055"/>
    <lineage>
        <taxon>Bacteria</taxon>
        <taxon>Pseudomonadati</taxon>
        <taxon>Pseudomonadota</taxon>
        <taxon>Betaproteobacteria</taxon>
        <taxon>Burkholderiales</taxon>
        <taxon>Burkholderiaceae</taxon>
        <taxon>Burkholderia</taxon>
        <taxon>Burkholderia cepacia complex</taxon>
    </lineage>
</organism>
<dbReference type="Pfam" id="PF13663">
    <property type="entry name" value="DUF4148"/>
    <property type="match status" value="1"/>
</dbReference>
<dbReference type="InterPro" id="IPR025421">
    <property type="entry name" value="DUF4148"/>
</dbReference>
<protein>
    <submittedName>
        <fullName evidence="1">DUF4148 domain-containing protein</fullName>
    </submittedName>
</protein>
<reference evidence="1 2" key="1">
    <citation type="submission" date="2019-09" db="EMBL/GenBank/DDBJ databases">
        <title>Draft genome sequences of 48 bacterial type strains from the CCUG.</title>
        <authorList>
            <person name="Tunovic T."/>
            <person name="Pineiro-Iglesias B."/>
            <person name="Unosson C."/>
            <person name="Inganas E."/>
            <person name="Ohlen M."/>
            <person name="Cardew S."/>
            <person name="Jensie-Markopoulos S."/>
            <person name="Salva-Serra F."/>
            <person name="Jaen-Luchoro D."/>
            <person name="Karlsson R."/>
            <person name="Svensson-Stadler L."/>
            <person name="Chun J."/>
            <person name="Moore E."/>
        </authorList>
    </citation>
    <scope>NUCLEOTIDE SEQUENCE [LARGE SCALE GENOMIC DNA]</scope>
    <source>
        <strain evidence="1 2">CCUG 65687</strain>
    </source>
</reference>
<gene>
    <name evidence="1" type="ORF">F7R13_01705</name>
</gene>
<evidence type="ECO:0000313" key="2">
    <source>
        <dbReference type="Proteomes" id="UP000473571"/>
    </source>
</evidence>
<accession>A0A6L3NNM1</accession>
<dbReference type="Proteomes" id="UP000473571">
    <property type="component" value="Unassembled WGS sequence"/>
</dbReference>
<evidence type="ECO:0000313" key="1">
    <source>
        <dbReference type="EMBL" id="KAB0686109.1"/>
    </source>
</evidence>
<dbReference type="AlphaFoldDB" id="A0A6L3NNM1"/>
<dbReference type="RefSeq" id="WP_151003106.1">
    <property type="nucleotide sequence ID" value="NZ_CABVPO010000056.1"/>
</dbReference>
<name>A0A6L3NNM1_9BURK</name>